<reference evidence="1" key="1">
    <citation type="submission" date="2020-11" db="EMBL/GenBank/DDBJ databases">
        <authorList>
            <person name="Tran Van P."/>
        </authorList>
    </citation>
    <scope>NUCLEOTIDE SEQUENCE</scope>
</reference>
<dbReference type="AlphaFoldDB" id="A0A7R9AQ20"/>
<name>A0A7R9AQ20_TIMSH</name>
<protein>
    <submittedName>
        <fullName evidence="1">Uncharacterized protein</fullName>
    </submittedName>
</protein>
<organism evidence="1">
    <name type="scientific">Timema shepardi</name>
    <name type="common">Walking stick</name>
    <dbReference type="NCBI Taxonomy" id="629360"/>
    <lineage>
        <taxon>Eukaryota</taxon>
        <taxon>Metazoa</taxon>
        <taxon>Ecdysozoa</taxon>
        <taxon>Arthropoda</taxon>
        <taxon>Hexapoda</taxon>
        <taxon>Insecta</taxon>
        <taxon>Pterygota</taxon>
        <taxon>Neoptera</taxon>
        <taxon>Polyneoptera</taxon>
        <taxon>Phasmatodea</taxon>
        <taxon>Timematodea</taxon>
        <taxon>Timematoidea</taxon>
        <taxon>Timematidae</taxon>
        <taxon>Timema</taxon>
    </lineage>
</organism>
<sequence>MYEGRTLLRALHSRTSDSVLCASLQLIENMKAVLFSVLFIAGLSNSASGGQMRIYLNKEEAAPV</sequence>
<gene>
    <name evidence="1" type="ORF">TSIB3V08_LOCUS1897</name>
</gene>
<evidence type="ECO:0000313" key="1">
    <source>
        <dbReference type="EMBL" id="CAD7257640.1"/>
    </source>
</evidence>
<dbReference type="EMBL" id="OC000547">
    <property type="protein sequence ID" value="CAD7257640.1"/>
    <property type="molecule type" value="Genomic_DNA"/>
</dbReference>
<proteinExistence type="predicted"/>
<accession>A0A7R9AQ20</accession>